<dbReference type="SUPFAM" id="SSF55729">
    <property type="entry name" value="Acyl-CoA N-acyltransferases (Nat)"/>
    <property type="match status" value="1"/>
</dbReference>
<accession>A0A934U0H0</accession>
<evidence type="ECO:0000313" key="5">
    <source>
        <dbReference type="Proteomes" id="UP000630528"/>
    </source>
</evidence>
<evidence type="ECO:0000256" key="2">
    <source>
        <dbReference type="ARBA" id="ARBA00023315"/>
    </source>
</evidence>
<proteinExistence type="predicted"/>
<name>A0A934U0H0_9BURK</name>
<dbReference type="Gene3D" id="3.40.630.30">
    <property type="match status" value="1"/>
</dbReference>
<reference evidence="4" key="1">
    <citation type="journal article" date="2012" name="J. Microbiol. Biotechnol.">
        <title>Ramlibacter ginsenosidimutans sp. nov., with ginsenoside-converting activity.</title>
        <authorList>
            <person name="Wang L."/>
            <person name="An D.S."/>
            <person name="Kim S.G."/>
            <person name="Jin F.X."/>
            <person name="Kim S.C."/>
            <person name="Lee S.T."/>
            <person name="Im W.T."/>
        </authorList>
    </citation>
    <scope>NUCLEOTIDE SEQUENCE</scope>
    <source>
        <strain evidence="4">KACC 17527</strain>
    </source>
</reference>
<dbReference type="GO" id="GO:0016747">
    <property type="term" value="F:acyltransferase activity, transferring groups other than amino-acyl groups"/>
    <property type="evidence" value="ECO:0007669"/>
    <property type="project" value="InterPro"/>
</dbReference>
<dbReference type="EMBL" id="JAEPWM010000016">
    <property type="protein sequence ID" value="MBK6009205.1"/>
    <property type="molecule type" value="Genomic_DNA"/>
</dbReference>
<keyword evidence="1" id="KW-0808">Transferase</keyword>
<reference evidence="4" key="2">
    <citation type="submission" date="2021-01" db="EMBL/GenBank/DDBJ databases">
        <authorList>
            <person name="Kang M."/>
        </authorList>
    </citation>
    <scope>NUCLEOTIDE SEQUENCE</scope>
    <source>
        <strain evidence="4">KACC 17527</strain>
    </source>
</reference>
<organism evidence="4 5">
    <name type="scientific">Ramlibacter ginsenosidimutans</name>
    <dbReference type="NCBI Taxonomy" id="502333"/>
    <lineage>
        <taxon>Bacteria</taxon>
        <taxon>Pseudomonadati</taxon>
        <taxon>Pseudomonadota</taxon>
        <taxon>Betaproteobacteria</taxon>
        <taxon>Burkholderiales</taxon>
        <taxon>Comamonadaceae</taxon>
        <taxon>Ramlibacter</taxon>
    </lineage>
</organism>
<keyword evidence="2" id="KW-0012">Acyltransferase</keyword>
<comment type="caution">
    <text evidence="4">The sequence shown here is derived from an EMBL/GenBank/DDBJ whole genome shotgun (WGS) entry which is preliminary data.</text>
</comment>
<dbReference type="InterPro" id="IPR016181">
    <property type="entry name" value="Acyl_CoA_acyltransferase"/>
</dbReference>
<dbReference type="PANTHER" id="PTHR43877">
    <property type="entry name" value="AMINOALKYLPHOSPHONATE N-ACETYLTRANSFERASE-RELATED-RELATED"/>
    <property type="match status" value="1"/>
</dbReference>
<dbReference type="PROSITE" id="PS51186">
    <property type="entry name" value="GNAT"/>
    <property type="match status" value="1"/>
</dbReference>
<evidence type="ECO:0000259" key="3">
    <source>
        <dbReference type="PROSITE" id="PS51186"/>
    </source>
</evidence>
<dbReference type="InterPro" id="IPR000182">
    <property type="entry name" value="GNAT_dom"/>
</dbReference>
<feature type="domain" description="N-acetyltransferase" evidence="3">
    <location>
        <begin position="5"/>
        <end position="152"/>
    </location>
</feature>
<dbReference type="Pfam" id="PF00583">
    <property type="entry name" value="Acetyltransf_1"/>
    <property type="match status" value="1"/>
</dbReference>
<evidence type="ECO:0000256" key="1">
    <source>
        <dbReference type="ARBA" id="ARBA00022679"/>
    </source>
</evidence>
<dbReference type="CDD" id="cd04301">
    <property type="entry name" value="NAT_SF"/>
    <property type="match status" value="1"/>
</dbReference>
<dbReference type="Proteomes" id="UP000630528">
    <property type="component" value="Unassembled WGS sequence"/>
</dbReference>
<dbReference type="AlphaFoldDB" id="A0A934U0H0"/>
<sequence length="162" mass="17936">MTADPPVRLALAEDADDIAAMSRELIERGLPWTWRASRVLRAIQAADTNVAVARVDSELIGFGIMEYLEADAYLALFAVRTARQRQGIGSLLLGWLEESARAAGAERIRVEARRDNVAARSFYNELGYHEVAIRRGRYSDGVDGVVLEKWLRIRPAPDAGSP</sequence>
<gene>
    <name evidence="4" type="ORF">JJB11_24165</name>
</gene>
<keyword evidence="5" id="KW-1185">Reference proteome</keyword>
<evidence type="ECO:0000313" key="4">
    <source>
        <dbReference type="EMBL" id="MBK6009205.1"/>
    </source>
</evidence>
<dbReference type="RefSeq" id="WP_201177623.1">
    <property type="nucleotide sequence ID" value="NZ_JAEPWM010000016.1"/>
</dbReference>
<dbReference type="InterPro" id="IPR050832">
    <property type="entry name" value="Bact_Acetyltransf"/>
</dbReference>
<protein>
    <submittedName>
        <fullName evidence="4">GNAT family N-acetyltransferase</fullName>
    </submittedName>
</protein>